<dbReference type="Pfam" id="PF04203">
    <property type="entry name" value="Sortase"/>
    <property type="match status" value="1"/>
</dbReference>
<name>A0A1C0ZYV8_9BACL</name>
<dbReference type="AlphaFoldDB" id="A0A1C0ZYV8"/>
<evidence type="ECO:0000256" key="1">
    <source>
        <dbReference type="ARBA" id="ARBA00022801"/>
    </source>
</evidence>
<dbReference type="SUPFAM" id="SSF63817">
    <property type="entry name" value="Sortase"/>
    <property type="match status" value="1"/>
</dbReference>
<protein>
    <submittedName>
        <fullName evidence="4">SrtB family sortase</fullName>
    </submittedName>
</protein>
<keyword evidence="1" id="KW-0378">Hydrolase</keyword>
<reference evidence="5" key="1">
    <citation type="submission" date="2016-05" db="EMBL/GenBank/DDBJ databases">
        <title>Paenibacillus oryzae. sp. nov., isolated from the rice root.</title>
        <authorList>
            <person name="Zhang J."/>
            <person name="Zhang X."/>
        </authorList>
    </citation>
    <scope>NUCLEOTIDE SEQUENCE [LARGE SCALE GENOMIC DNA]</scope>
    <source>
        <strain evidence="5">KCTC13222</strain>
    </source>
</reference>
<comment type="caution">
    <text evidence="4">The sequence shown here is derived from an EMBL/GenBank/DDBJ whole genome shotgun (WGS) entry which is preliminary data.</text>
</comment>
<keyword evidence="5" id="KW-1185">Reference proteome</keyword>
<feature type="active site" description="Proton donor/acceptor" evidence="2">
    <location>
        <position position="105"/>
    </location>
</feature>
<organism evidence="4 5">
    <name type="scientific">Paenibacillus pectinilyticus</name>
    <dbReference type="NCBI Taxonomy" id="512399"/>
    <lineage>
        <taxon>Bacteria</taxon>
        <taxon>Bacillati</taxon>
        <taxon>Bacillota</taxon>
        <taxon>Bacilli</taxon>
        <taxon>Bacillales</taxon>
        <taxon>Paenibacillaceae</taxon>
        <taxon>Paenibacillus</taxon>
    </lineage>
</organism>
<dbReference type="STRING" id="512399.A8709_01140"/>
<dbReference type="Gene3D" id="2.40.260.10">
    <property type="entry name" value="Sortase"/>
    <property type="match status" value="1"/>
</dbReference>
<sequence>MQPQSVVTPFPQGSPATELPKPVEPQVTPIPIREKLKALTRINKEIIGWLHVDGARIDYPVVQHEDNDYYLHTDAGGKPSIYGSIFMDYRIDWTRPQRNIVIYGHNMIDGTMFGSLGNFKKEAFYKEHHSIQLDLADKETTWDVFAVYTIDATRDTVETSYENDQTFQRALKEYRQKSLYTTDVLPTVKDEILTLVTCSNETDDTRLVVHAVKKKEP</sequence>
<dbReference type="NCBIfam" id="TIGR03064">
    <property type="entry name" value="sortase_srtB"/>
    <property type="match status" value="1"/>
</dbReference>
<proteinExistence type="predicted"/>
<dbReference type="CDD" id="cd05826">
    <property type="entry name" value="Sortase_B"/>
    <property type="match status" value="1"/>
</dbReference>
<dbReference type="Proteomes" id="UP000093309">
    <property type="component" value="Unassembled WGS sequence"/>
</dbReference>
<accession>A0A1C0ZYV8</accession>
<evidence type="ECO:0000313" key="4">
    <source>
        <dbReference type="EMBL" id="OCT13287.1"/>
    </source>
</evidence>
<feature type="region of interest" description="Disordered" evidence="3">
    <location>
        <begin position="1"/>
        <end position="25"/>
    </location>
</feature>
<evidence type="ECO:0000256" key="2">
    <source>
        <dbReference type="PIRSR" id="PIRSR605754-1"/>
    </source>
</evidence>
<dbReference type="GO" id="GO:0016787">
    <property type="term" value="F:hydrolase activity"/>
    <property type="evidence" value="ECO:0007669"/>
    <property type="project" value="UniProtKB-KW"/>
</dbReference>
<evidence type="ECO:0000313" key="5">
    <source>
        <dbReference type="Proteomes" id="UP000093309"/>
    </source>
</evidence>
<evidence type="ECO:0000256" key="3">
    <source>
        <dbReference type="SAM" id="MobiDB-lite"/>
    </source>
</evidence>
<feature type="active site" description="Acyl-thioester intermediate" evidence="2">
    <location>
        <position position="198"/>
    </location>
</feature>
<dbReference type="InterPro" id="IPR009835">
    <property type="entry name" value="SrtB"/>
</dbReference>
<dbReference type="InterPro" id="IPR023365">
    <property type="entry name" value="Sortase_dom-sf"/>
</dbReference>
<dbReference type="EMBL" id="LYPC01000024">
    <property type="protein sequence ID" value="OCT13287.1"/>
    <property type="molecule type" value="Genomic_DNA"/>
</dbReference>
<gene>
    <name evidence="4" type="ORF">A8709_01140</name>
</gene>
<dbReference type="InterPro" id="IPR005754">
    <property type="entry name" value="Sortase"/>
</dbReference>